<dbReference type="Proteomes" id="UP000708208">
    <property type="component" value="Unassembled WGS sequence"/>
</dbReference>
<comment type="caution">
    <text evidence="2">The sequence shown here is derived from an EMBL/GenBank/DDBJ whole genome shotgun (WGS) entry which is preliminary data.</text>
</comment>
<keyword evidence="3" id="KW-1185">Reference proteome</keyword>
<reference evidence="2" key="1">
    <citation type="submission" date="2021-06" db="EMBL/GenBank/DDBJ databases">
        <authorList>
            <person name="Hodson N. C."/>
            <person name="Mongue J. A."/>
            <person name="Jaron S. K."/>
        </authorList>
    </citation>
    <scope>NUCLEOTIDE SEQUENCE</scope>
</reference>
<evidence type="ECO:0000313" key="2">
    <source>
        <dbReference type="EMBL" id="CAG7722643.1"/>
    </source>
</evidence>
<proteinExistence type="predicted"/>
<dbReference type="Pfam" id="PF02958">
    <property type="entry name" value="EcKL"/>
    <property type="match status" value="1"/>
</dbReference>
<evidence type="ECO:0000313" key="3">
    <source>
        <dbReference type="Proteomes" id="UP000708208"/>
    </source>
</evidence>
<feature type="domain" description="CHK kinase-like" evidence="1">
    <location>
        <begin position="133"/>
        <end position="348"/>
    </location>
</feature>
<dbReference type="EMBL" id="CAJVCH010091255">
    <property type="protein sequence ID" value="CAG7722643.1"/>
    <property type="molecule type" value="Genomic_DNA"/>
</dbReference>
<dbReference type="InterPro" id="IPR015897">
    <property type="entry name" value="CHK_kinase-like"/>
</dbReference>
<gene>
    <name evidence="2" type="ORF">AFUS01_LOCUS11770</name>
</gene>
<dbReference type="SMART" id="SM00587">
    <property type="entry name" value="CHK"/>
    <property type="match status" value="1"/>
</dbReference>
<protein>
    <recommendedName>
        <fullName evidence="1">CHK kinase-like domain-containing protein</fullName>
    </recommendedName>
</protein>
<dbReference type="PANTHER" id="PTHR11012">
    <property type="entry name" value="PROTEIN KINASE-LIKE DOMAIN-CONTAINING"/>
    <property type="match status" value="1"/>
</dbReference>
<evidence type="ECO:0000259" key="1">
    <source>
        <dbReference type="SMART" id="SM00587"/>
    </source>
</evidence>
<dbReference type="OrthoDB" id="8250698at2759"/>
<dbReference type="InterPro" id="IPR004119">
    <property type="entry name" value="EcKL"/>
</dbReference>
<accession>A0A8J2NXP7</accession>
<name>A0A8J2NXP7_9HEXA</name>
<dbReference type="AlphaFoldDB" id="A0A8J2NXP7"/>
<organism evidence="2 3">
    <name type="scientific">Allacma fusca</name>
    <dbReference type="NCBI Taxonomy" id="39272"/>
    <lineage>
        <taxon>Eukaryota</taxon>
        <taxon>Metazoa</taxon>
        <taxon>Ecdysozoa</taxon>
        <taxon>Arthropoda</taxon>
        <taxon>Hexapoda</taxon>
        <taxon>Collembola</taxon>
        <taxon>Symphypleona</taxon>
        <taxon>Sminthuridae</taxon>
        <taxon>Allacma</taxon>
    </lineage>
</organism>
<dbReference type="PANTHER" id="PTHR11012:SF30">
    <property type="entry name" value="PROTEIN KINASE-LIKE DOMAIN-CONTAINING"/>
    <property type="match status" value="1"/>
</dbReference>
<sequence>MTDLGLTNEFLEAFLKEPVDKFEVWSGSNLGDGYTCTLSSVDVWRKSNPKPVHLLFKCFPTNPDRQELLYEVVSFQTELEAYTKIFPALREFQKELESEVISPPVPPFYFGQYIPPEERKKLGRPIKPLDNCIVMANLREKSNGGFRLRDRFLGLDLDHYKLVIEAQAKFHALSWAYKCKRGIDNFDIQPINSSGFLTFLESCFKTSFAAAKEILKGNTVGLNALDHLESVKESVCGLYFGSDSGPSGRGHSKDNILKKPGLVVWSEEPWNVLLHGDCWSNNMMFRYDEKTNRPVEVVFLDFQLCRQGDPFCDVSYTLYSSGGPNLRPKHLESMLHVYYDTFTDICRTLQVPPLPAWSWEEVNRRFHRAKIFGGIHVVMFLPIMLKNVDELVNLDESADLIEREGLPVDGVKNFSKLISQMSATEKSNPPLEYRMKEVMEDLSNDGIL</sequence>